<dbReference type="GO" id="GO:0004065">
    <property type="term" value="F:arylsulfatase activity"/>
    <property type="evidence" value="ECO:0007669"/>
    <property type="project" value="TreeGrafter"/>
</dbReference>
<proteinExistence type="inferred from homology"/>
<reference evidence="3 4" key="1">
    <citation type="submission" date="2020-08" db="EMBL/GenBank/DDBJ databases">
        <title>Genomic Encyclopedia of Archaeal and Bacterial Type Strains, Phase II (KMG-II): from individual species to whole genera.</title>
        <authorList>
            <person name="Goeker M."/>
        </authorList>
    </citation>
    <scope>NUCLEOTIDE SEQUENCE [LARGE SCALE GENOMIC DNA]</scope>
    <source>
        <strain evidence="3 4">DSM 23288</strain>
    </source>
</reference>
<dbReference type="InterPro" id="IPR000917">
    <property type="entry name" value="Sulfatase_N"/>
</dbReference>
<dbReference type="PANTHER" id="PTHR42693:SF33">
    <property type="entry name" value="ARYLSULFATASE"/>
    <property type="match status" value="1"/>
</dbReference>
<accession>A0A840IAF5</accession>
<dbReference type="PROSITE" id="PS51318">
    <property type="entry name" value="TAT"/>
    <property type="match status" value="1"/>
</dbReference>
<evidence type="ECO:0000313" key="4">
    <source>
        <dbReference type="Proteomes" id="UP000585272"/>
    </source>
</evidence>
<comment type="similarity">
    <text evidence="1">Belongs to the sulfatase family.</text>
</comment>
<protein>
    <submittedName>
        <fullName evidence="3">Arylsulfatase A-like enzyme</fullName>
    </submittedName>
</protein>
<organism evidence="3 4">
    <name type="scientific">Conexibacter arvalis</name>
    <dbReference type="NCBI Taxonomy" id="912552"/>
    <lineage>
        <taxon>Bacteria</taxon>
        <taxon>Bacillati</taxon>
        <taxon>Actinomycetota</taxon>
        <taxon>Thermoleophilia</taxon>
        <taxon>Solirubrobacterales</taxon>
        <taxon>Conexibacteraceae</taxon>
        <taxon>Conexibacter</taxon>
    </lineage>
</organism>
<evidence type="ECO:0000259" key="2">
    <source>
        <dbReference type="Pfam" id="PF00884"/>
    </source>
</evidence>
<dbReference type="CDD" id="cd16148">
    <property type="entry name" value="sulfatase_like"/>
    <property type="match status" value="1"/>
</dbReference>
<keyword evidence="4" id="KW-1185">Reference proteome</keyword>
<comment type="caution">
    <text evidence="3">The sequence shown here is derived from an EMBL/GenBank/DDBJ whole genome shotgun (WGS) entry which is preliminary data.</text>
</comment>
<dbReference type="RefSeq" id="WP_183339231.1">
    <property type="nucleotide sequence ID" value="NZ_JACHNU010000001.1"/>
</dbReference>
<dbReference type="EMBL" id="JACHNU010000001">
    <property type="protein sequence ID" value="MBB4661233.1"/>
    <property type="molecule type" value="Genomic_DNA"/>
</dbReference>
<dbReference type="InterPro" id="IPR017850">
    <property type="entry name" value="Alkaline_phosphatase_core_sf"/>
</dbReference>
<dbReference type="InterPro" id="IPR050738">
    <property type="entry name" value="Sulfatase"/>
</dbReference>
<dbReference type="SUPFAM" id="SSF53649">
    <property type="entry name" value="Alkaline phosphatase-like"/>
    <property type="match status" value="1"/>
</dbReference>
<dbReference type="InterPro" id="IPR006311">
    <property type="entry name" value="TAT_signal"/>
</dbReference>
<dbReference type="Proteomes" id="UP000585272">
    <property type="component" value="Unassembled WGS sequence"/>
</dbReference>
<feature type="domain" description="Sulfatase N-terminal" evidence="2">
    <location>
        <begin position="42"/>
        <end position="404"/>
    </location>
</feature>
<dbReference type="NCBIfam" id="TIGR01409">
    <property type="entry name" value="TAT_signal_seq"/>
    <property type="match status" value="1"/>
</dbReference>
<sequence length="512" mass="56891">MAARRFTRRGALKAGAAGAAAVGLSACGDEYEPTGARSSDAPNVILVVLDSTRADYIGAYNQNALARTTNIDALAKRSLKFDLAIPEAMPTGLVRRTLLTGMRSFPNRDWVLSPPMPAEVGWTRPLPHQQLITEVLGHAGVTTAYVTDNPFLIGPRYLDFRRTLDIGRPDFSQGAYRAFNSPFRRPAPRSAIEKYLMPALSDTVEVRRLQDYVGWNSMYRVGERNYSAARVMRGGMDALDDLKDRQPFFLGVDSFDPHEPFDAPPVYVREIEGQPKGIQKRGILPIQPFLTPASRLEKVDIDSDTLQLIRELYAAELTFVDVWLGKLLNKLDDLGLTDNTVVYFISDHGITLGEHGIIGKSTPRPYREIHQIPYLIKDPTGRMAGKTSRYFASTHDVARTILSFQGVRAPGAMNGEDLTVLFDGREPTPRPYYTSCYQETWICGDYEWLMISTPDGSRRELYDLVNDPGNTRDVAATAPGAREKIDELWRVLVNEAGGTLPVFHDHIGVVGG</sequence>
<dbReference type="AlphaFoldDB" id="A0A840IAF5"/>
<dbReference type="Gene3D" id="3.40.720.10">
    <property type="entry name" value="Alkaline Phosphatase, subunit A"/>
    <property type="match status" value="1"/>
</dbReference>
<evidence type="ECO:0000256" key="1">
    <source>
        <dbReference type="ARBA" id="ARBA00008779"/>
    </source>
</evidence>
<gene>
    <name evidence="3" type="ORF">BDZ31_000806</name>
</gene>
<dbReference type="PANTHER" id="PTHR42693">
    <property type="entry name" value="ARYLSULFATASE FAMILY MEMBER"/>
    <property type="match status" value="1"/>
</dbReference>
<dbReference type="Pfam" id="PF00884">
    <property type="entry name" value="Sulfatase"/>
    <property type="match status" value="1"/>
</dbReference>
<dbReference type="InterPro" id="IPR019546">
    <property type="entry name" value="TAT_signal_bac_arc"/>
</dbReference>
<evidence type="ECO:0000313" key="3">
    <source>
        <dbReference type="EMBL" id="MBB4661233.1"/>
    </source>
</evidence>
<dbReference type="PROSITE" id="PS51257">
    <property type="entry name" value="PROKAR_LIPOPROTEIN"/>
    <property type="match status" value="1"/>
</dbReference>
<name>A0A840IAF5_9ACTN</name>